<dbReference type="RefSeq" id="XP_016640979.1">
    <property type="nucleotide sequence ID" value="XM_016789152.1"/>
</dbReference>
<dbReference type="GeneID" id="27726332"/>
<evidence type="ECO:0000313" key="6">
    <source>
        <dbReference type="EMBL" id="KEZ41180.1"/>
    </source>
</evidence>
<dbReference type="EMBL" id="JOWA01000110">
    <property type="protein sequence ID" value="KEZ41180.1"/>
    <property type="molecule type" value="Genomic_DNA"/>
</dbReference>
<dbReference type="OrthoDB" id="275582at2759"/>
<dbReference type="Proteomes" id="UP000028545">
    <property type="component" value="Unassembled WGS sequence"/>
</dbReference>
<dbReference type="InterPro" id="IPR012677">
    <property type="entry name" value="Nucleotide-bd_a/b_plait_sf"/>
</dbReference>
<keyword evidence="7" id="KW-1185">Reference proteome</keyword>
<comment type="similarity">
    <text evidence="1">Belongs to the universal ribosomal protein uL23 family.</text>
</comment>
<dbReference type="VEuPathDB" id="FungiDB:SAPIO_CDS7260"/>
<dbReference type="InterPro" id="IPR012678">
    <property type="entry name" value="Ribosomal_uL23/eL15/eS24_sf"/>
</dbReference>
<dbReference type="InterPro" id="IPR013025">
    <property type="entry name" value="Ribosomal_uL23-like"/>
</dbReference>
<sequence>MASAVARKAPAFKLGQKQVFLPNHVITLIRKDNQPPDWATFQVPLRFTKFDLRDYLWNLYNVEVTAVRSFVRRQVAPIKNDAGRYVRPPAEKYMTVEMTKPFVWPEVPKDLSPWDAALYKQREKMLADQDRLRKERYKGNIPLASDGPLTQEEKKYRALARELLEGKKKWENGVALDVKWDSVAPKAKESATSETQGKEEEKQEEAAKTKE</sequence>
<proteinExistence type="inferred from homology"/>
<evidence type="ECO:0000313" key="7">
    <source>
        <dbReference type="Proteomes" id="UP000028545"/>
    </source>
</evidence>
<reference evidence="6 7" key="1">
    <citation type="journal article" date="2014" name="Genome Announc.">
        <title>Draft genome sequence of the pathogenic fungus Scedosporium apiospermum.</title>
        <authorList>
            <person name="Vandeputte P."/>
            <person name="Ghamrawi S."/>
            <person name="Rechenmann M."/>
            <person name="Iltis A."/>
            <person name="Giraud S."/>
            <person name="Fleury M."/>
            <person name="Thornton C."/>
            <person name="Delhaes L."/>
            <person name="Meyer W."/>
            <person name="Papon N."/>
            <person name="Bouchara J.P."/>
        </authorList>
    </citation>
    <scope>NUCLEOTIDE SEQUENCE [LARGE SCALE GENOMIC DNA]</scope>
    <source>
        <strain evidence="6 7">IHEM 14462</strain>
    </source>
</reference>
<feature type="region of interest" description="Disordered" evidence="5">
    <location>
        <begin position="181"/>
        <end position="211"/>
    </location>
</feature>
<gene>
    <name evidence="6" type="ORF">SAPIO_CDS7260</name>
</gene>
<evidence type="ECO:0000256" key="4">
    <source>
        <dbReference type="ARBA" id="ARBA00039977"/>
    </source>
</evidence>
<comment type="caution">
    <text evidence="6">The sequence shown here is derived from an EMBL/GenBank/DDBJ whole genome shotgun (WGS) entry which is preliminary data.</text>
</comment>
<protein>
    <recommendedName>
        <fullName evidence="4">Large ribosomal subunit protein uL23m</fullName>
    </recommendedName>
</protein>
<feature type="compositionally biased region" description="Basic and acidic residues" evidence="5">
    <location>
        <begin position="186"/>
        <end position="211"/>
    </location>
</feature>
<name>A0A084G1G8_PSEDA</name>
<keyword evidence="2" id="KW-0689">Ribosomal protein</keyword>
<dbReference type="PANTHER" id="PTHR12059:SF5">
    <property type="entry name" value="LARGE RIBOSOMAL SUBUNIT PROTEIN UL23M"/>
    <property type="match status" value="1"/>
</dbReference>
<dbReference type="OMA" id="LPPNEAC"/>
<evidence type="ECO:0000256" key="2">
    <source>
        <dbReference type="ARBA" id="ARBA00022980"/>
    </source>
</evidence>
<dbReference type="GO" id="GO:0003735">
    <property type="term" value="F:structural constituent of ribosome"/>
    <property type="evidence" value="ECO:0007669"/>
    <property type="project" value="InterPro"/>
</dbReference>
<evidence type="ECO:0000256" key="1">
    <source>
        <dbReference type="ARBA" id="ARBA00006700"/>
    </source>
</evidence>
<dbReference type="SUPFAM" id="SSF54189">
    <property type="entry name" value="Ribosomal proteins S24e, L23 and L15e"/>
    <property type="match status" value="1"/>
</dbReference>
<dbReference type="Pfam" id="PF00276">
    <property type="entry name" value="Ribosomal_L23"/>
    <property type="match status" value="1"/>
</dbReference>
<accession>A0A084G1G8</accession>
<organism evidence="6 7">
    <name type="scientific">Pseudallescheria apiosperma</name>
    <name type="common">Scedosporium apiospermum</name>
    <dbReference type="NCBI Taxonomy" id="563466"/>
    <lineage>
        <taxon>Eukaryota</taxon>
        <taxon>Fungi</taxon>
        <taxon>Dikarya</taxon>
        <taxon>Ascomycota</taxon>
        <taxon>Pezizomycotina</taxon>
        <taxon>Sordariomycetes</taxon>
        <taxon>Hypocreomycetidae</taxon>
        <taxon>Microascales</taxon>
        <taxon>Microascaceae</taxon>
        <taxon>Scedosporium</taxon>
    </lineage>
</organism>
<dbReference type="AlphaFoldDB" id="A0A084G1G8"/>
<dbReference type="Gene3D" id="3.30.70.330">
    <property type="match status" value="1"/>
</dbReference>
<dbReference type="GO" id="GO:0032543">
    <property type="term" value="P:mitochondrial translation"/>
    <property type="evidence" value="ECO:0007669"/>
    <property type="project" value="TreeGrafter"/>
</dbReference>
<dbReference type="HOGENOM" id="CLU_086423_1_0_1"/>
<keyword evidence="3" id="KW-0687">Ribonucleoprotein</keyword>
<dbReference type="PANTHER" id="PTHR12059">
    <property type="entry name" value="RIBOSOMAL PROTEIN L23-RELATED"/>
    <property type="match status" value="1"/>
</dbReference>
<evidence type="ECO:0000256" key="5">
    <source>
        <dbReference type="SAM" id="MobiDB-lite"/>
    </source>
</evidence>
<evidence type="ECO:0000256" key="3">
    <source>
        <dbReference type="ARBA" id="ARBA00023274"/>
    </source>
</evidence>
<dbReference type="KEGG" id="sapo:SAPIO_CDS7260"/>
<dbReference type="GO" id="GO:0005762">
    <property type="term" value="C:mitochondrial large ribosomal subunit"/>
    <property type="evidence" value="ECO:0007669"/>
    <property type="project" value="TreeGrafter"/>
</dbReference>